<feature type="region of interest" description="Disordered" evidence="1">
    <location>
        <begin position="99"/>
        <end position="303"/>
    </location>
</feature>
<dbReference type="PANTHER" id="PTHR37069:SF2">
    <property type="entry name" value="PIGGYBAC TRANSPOSABLE ELEMENT-DERIVED PROTEIN DOMAIN-CONTAINING PROTEIN"/>
    <property type="match status" value="1"/>
</dbReference>
<name>A0A225WDR9_9STRA</name>
<gene>
    <name evidence="2" type="ORF">PHMEG_00010642</name>
</gene>
<proteinExistence type="predicted"/>
<protein>
    <submittedName>
        <fullName evidence="2">Uncharacterized protein</fullName>
    </submittedName>
</protein>
<evidence type="ECO:0000313" key="2">
    <source>
        <dbReference type="EMBL" id="OWZ15672.1"/>
    </source>
</evidence>
<dbReference type="EMBL" id="NBNE01001076">
    <property type="protein sequence ID" value="OWZ15672.1"/>
    <property type="molecule type" value="Genomic_DNA"/>
</dbReference>
<feature type="compositionally biased region" description="Polar residues" evidence="1">
    <location>
        <begin position="175"/>
        <end position="197"/>
    </location>
</feature>
<evidence type="ECO:0000313" key="3">
    <source>
        <dbReference type="Proteomes" id="UP000198211"/>
    </source>
</evidence>
<keyword evidence="3" id="KW-1185">Reference proteome</keyword>
<feature type="compositionally biased region" description="Basic and acidic residues" evidence="1">
    <location>
        <begin position="292"/>
        <end position="303"/>
    </location>
</feature>
<reference evidence="3" key="1">
    <citation type="submission" date="2017-03" db="EMBL/GenBank/DDBJ databases">
        <title>Phytopthora megakarya and P. palmivora, two closely related causual agents of cacao black pod achieved similar genome size and gene model numbers by different mechanisms.</title>
        <authorList>
            <person name="Ali S."/>
            <person name="Shao J."/>
            <person name="Larry D.J."/>
            <person name="Kronmiller B."/>
            <person name="Shen D."/>
            <person name="Strem M.D."/>
            <person name="Melnick R.L."/>
            <person name="Guiltinan M.J."/>
            <person name="Tyler B.M."/>
            <person name="Meinhardt L.W."/>
            <person name="Bailey B.A."/>
        </authorList>
    </citation>
    <scope>NUCLEOTIDE SEQUENCE [LARGE SCALE GENOMIC DNA]</scope>
    <source>
        <strain evidence="3">zdho120</strain>
    </source>
</reference>
<sequence length="303" mass="32642">MPVVEYVMDFAVIWPLLRKEGWTWKAATGIQIHHNYVKRGQEVKVGKQGVEYFDGEGELLAYVRSDKDLCTRLRIANIMVRPNYQANTTVTSLKLIPSNQAGLQNSGNPRLAKRAKKAAKPSSNTTKKPTKKQIAEVAKRRSRELAAFDKVWGGENSTAADEKVVEPPTTDPPENGQSLISQDNTEGIKNGNQTANADTDVISPCRNADQNVPPTSNADKDTVPSCGNADKVTPSGAKSPSGNAGTDSISRTEEEGSLVKGQADRDVYSGNGDALESEGAAYDPDDGQSVDLAHESADEETKI</sequence>
<feature type="compositionally biased region" description="Polar residues" evidence="1">
    <location>
        <begin position="99"/>
        <end position="108"/>
    </location>
</feature>
<feature type="compositionally biased region" description="Basic and acidic residues" evidence="1">
    <location>
        <begin position="133"/>
        <end position="147"/>
    </location>
</feature>
<dbReference type="PANTHER" id="PTHR37069">
    <property type="entry name" value="DDE_TNP_1_7 DOMAIN-CONTAINING PROTEIN"/>
    <property type="match status" value="1"/>
</dbReference>
<evidence type="ECO:0000256" key="1">
    <source>
        <dbReference type="SAM" id="MobiDB-lite"/>
    </source>
</evidence>
<feature type="compositionally biased region" description="Polar residues" evidence="1">
    <location>
        <begin position="236"/>
        <end position="249"/>
    </location>
</feature>
<dbReference type="Proteomes" id="UP000198211">
    <property type="component" value="Unassembled WGS sequence"/>
</dbReference>
<comment type="caution">
    <text evidence="2">The sequence shown here is derived from an EMBL/GenBank/DDBJ whole genome shotgun (WGS) entry which is preliminary data.</text>
</comment>
<organism evidence="2 3">
    <name type="scientific">Phytophthora megakarya</name>
    <dbReference type="NCBI Taxonomy" id="4795"/>
    <lineage>
        <taxon>Eukaryota</taxon>
        <taxon>Sar</taxon>
        <taxon>Stramenopiles</taxon>
        <taxon>Oomycota</taxon>
        <taxon>Peronosporomycetes</taxon>
        <taxon>Peronosporales</taxon>
        <taxon>Peronosporaceae</taxon>
        <taxon>Phytophthora</taxon>
    </lineage>
</organism>
<feature type="compositionally biased region" description="Polar residues" evidence="1">
    <location>
        <begin position="208"/>
        <end position="217"/>
    </location>
</feature>
<dbReference type="AlphaFoldDB" id="A0A225WDR9"/>
<accession>A0A225WDR9</accession>
<dbReference type="OrthoDB" id="128361at2759"/>